<protein>
    <submittedName>
        <fullName evidence="2">Uncharacterized protein</fullName>
    </submittedName>
</protein>
<organism evidence="2 3">
    <name type="scientific">Fodinicurvata halophila</name>
    <dbReference type="NCBI Taxonomy" id="1419723"/>
    <lineage>
        <taxon>Bacteria</taxon>
        <taxon>Pseudomonadati</taxon>
        <taxon>Pseudomonadota</taxon>
        <taxon>Alphaproteobacteria</taxon>
        <taxon>Rhodospirillales</taxon>
        <taxon>Rhodovibrionaceae</taxon>
        <taxon>Fodinicurvata</taxon>
    </lineage>
</organism>
<feature type="compositionally biased region" description="Basic and acidic residues" evidence="1">
    <location>
        <begin position="51"/>
        <end position="65"/>
    </location>
</feature>
<keyword evidence="3" id="KW-1185">Reference proteome</keyword>
<name>A0ABV8UPU3_9PROT</name>
<dbReference type="EMBL" id="JBHSCW010000011">
    <property type="protein sequence ID" value="MFC4353129.1"/>
    <property type="molecule type" value="Genomic_DNA"/>
</dbReference>
<feature type="region of interest" description="Disordered" evidence="1">
    <location>
        <begin position="51"/>
        <end position="76"/>
    </location>
</feature>
<proteinExistence type="predicted"/>
<gene>
    <name evidence="2" type="ORF">ACFOW6_16385</name>
</gene>
<dbReference type="RefSeq" id="WP_382423505.1">
    <property type="nucleotide sequence ID" value="NZ_JBHSCW010000011.1"/>
</dbReference>
<reference evidence="3" key="1">
    <citation type="journal article" date="2019" name="Int. J. Syst. Evol. Microbiol.">
        <title>The Global Catalogue of Microorganisms (GCM) 10K type strain sequencing project: providing services to taxonomists for standard genome sequencing and annotation.</title>
        <authorList>
            <consortium name="The Broad Institute Genomics Platform"/>
            <consortium name="The Broad Institute Genome Sequencing Center for Infectious Disease"/>
            <person name="Wu L."/>
            <person name="Ma J."/>
        </authorList>
    </citation>
    <scope>NUCLEOTIDE SEQUENCE [LARGE SCALE GENOMIC DNA]</scope>
    <source>
        <strain evidence="3">CECT 8472</strain>
    </source>
</reference>
<dbReference type="Proteomes" id="UP001595799">
    <property type="component" value="Unassembled WGS sequence"/>
</dbReference>
<evidence type="ECO:0000313" key="3">
    <source>
        <dbReference type="Proteomes" id="UP001595799"/>
    </source>
</evidence>
<evidence type="ECO:0000256" key="1">
    <source>
        <dbReference type="SAM" id="MobiDB-lite"/>
    </source>
</evidence>
<comment type="caution">
    <text evidence="2">The sequence shown here is derived from an EMBL/GenBank/DDBJ whole genome shotgun (WGS) entry which is preliminary data.</text>
</comment>
<sequence>MQVFGNTGALLIENQDRGVGLAVRENDGFRFVALDPRYDRFDGQYFSSPEEIERTVKRGHADASRRNGQQPPAHAA</sequence>
<evidence type="ECO:0000313" key="2">
    <source>
        <dbReference type="EMBL" id="MFC4353129.1"/>
    </source>
</evidence>
<accession>A0ABV8UPU3</accession>